<evidence type="ECO:0000313" key="1">
    <source>
        <dbReference type="EMBL" id="KAF4038787.1"/>
    </source>
</evidence>
<dbReference type="Proteomes" id="UP000602510">
    <property type="component" value="Unassembled WGS sequence"/>
</dbReference>
<comment type="caution">
    <text evidence="1">The sequence shown here is derived from an EMBL/GenBank/DDBJ whole genome shotgun (WGS) entry which is preliminary data.</text>
</comment>
<name>A0A833S2G9_PHYIN</name>
<organism evidence="1 2">
    <name type="scientific">Phytophthora infestans</name>
    <name type="common">Potato late blight agent</name>
    <name type="synonym">Botrytis infestans</name>
    <dbReference type="NCBI Taxonomy" id="4787"/>
    <lineage>
        <taxon>Eukaryota</taxon>
        <taxon>Sar</taxon>
        <taxon>Stramenopiles</taxon>
        <taxon>Oomycota</taxon>
        <taxon>Peronosporomycetes</taxon>
        <taxon>Peronosporales</taxon>
        <taxon>Peronosporaceae</taxon>
        <taxon>Phytophthora</taxon>
    </lineage>
</organism>
<reference evidence="1" key="1">
    <citation type="submission" date="2020-04" db="EMBL/GenBank/DDBJ databases">
        <title>Hybrid Assembly of Korean Phytophthora infestans isolates.</title>
        <authorList>
            <person name="Prokchorchik M."/>
            <person name="Lee Y."/>
            <person name="Seo J."/>
            <person name="Cho J.-H."/>
            <person name="Park Y.-E."/>
            <person name="Jang D.-C."/>
            <person name="Im J.-S."/>
            <person name="Choi J.-G."/>
            <person name="Park H.-J."/>
            <person name="Lee G.-B."/>
            <person name="Lee Y.-G."/>
            <person name="Hong S.-Y."/>
            <person name="Cho K."/>
            <person name="Sohn K.H."/>
        </authorList>
    </citation>
    <scope>NUCLEOTIDE SEQUENCE</scope>
    <source>
        <strain evidence="1">KR_1_A1</strain>
    </source>
</reference>
<evidence type="ECO:0000313" key="2">
    <source>
        <dbReference type="Proteomes" id="UP000602510"/>
    </source>
</evidence>
<dbReference type="EMBL" id="WSZM01000189">
    <property type="protein sequence ID" value="KAF4038787.1"/>
    <property type="molecule type" value="Genomic_DNA"/>
</dbReference>
<accession>A0A833S2G9</accession>
<dbReference type="AlphaFoldDB" id="A0A833S2G9"/>
<proteinExistence type="predicted"/>
<dbReference type="GO" id="GO:0005576">
    <property type="term" value="C:extracellular region"/>
    <property type="evidence" value="ECO:0007669"/>
    <property type="project" value="UniProtKB-SubCell"/>
</dbReference>
<gene>
    <name evidence="1" type="ORF">GN244_ATG09123</name>
</gene>
<keyword evidence="2" id="KW-1185">Reference proteome</keyword>
<protein>
    <submittedName>
        <fullName evidence="1">RXLR domain-containing protein</fullName>
    </submittedName>
</protein>
<sequence length="195" mass="22892">MFNIEKLEKALNDASYAKTLFQRWKTHGVNEAKVSGTFTKMKIVRDKNAQELLTDYRAWINLHSKSNDPALLFDRAKIDAAVADVKSTNDLFTKTDDKLYNVYSKYLKWLNTHHPRKYTKKTTVEEFLFDPTRIQKAKSDPDFATSMFAKWKKNGFDSDEVHVKFQDMDLATDNALYKLYKDYFSWLTKNHPTPK</sequence>